<comment type="caution">
    <text evidence="1">The sequence shown here is derived from an EMBL/GenBank/DDBJ whole genome shotgun (WGS) entry which is preliminary data.</text>
</comment>
<evidence type="ECO:0000313" key="2">
    <source>
        <dbReference type="Proteomes" id="UP000036097"/>
    </source>
</evidence>
<dbReference type="Proteomes" id="UP000036097">
    <property type="component" value="Unassembled WGS sequence"/>
</dbReference>
<evidence type="ECO:0000313" key="1">
    <source>
        <dbReference type="EMBL" id="KLV03725.1"/>
    </source>
</evidence>
<dbReference type="AlphaFoldDB" id="A0A0J1GVL4"/>
<sequence length="81" mass="9279">MHTFFISITLYSNLLVPNFTYQCKLAIFNHNATLVKNVQGMHEVITMSKDAKLVRKKLKERSQSAISKAKLSFLKEYTKAA</sequence>
<accession>A0A0J1GVL4</accession>
<organism evidence="1 2">
    <name type="scientific">Photobacterium aquae</name>
    <dbReference type="NCBI Taxonomy" id="1195763"/>
    <lineage>
        <taxon>Bacteria</taxon>
        <taxon>Pseudomonadati</taxon>
        <taxon>Pseudomonadota</taxon>
        <taxon>Gammaproteobacteria</taxon>
        <taxon>Vibrionales</taxon>
        <taxon>Vibrionaceae</taxon>
        <taxon>Photobacterium</taxon>
    </lineage>
</organism>
<keyword evidence="2" id="KW-1185">Reference proteome</keyword>
<proteinExistence type="predicted"/>
<protein>
    <submittedName>
        <fullName evidence="1">Uncharacterized protein</fullName>
    </submittedName>
</protein>
<dbReference type="PATRIC" id="fig|1195763.3.peg.3867"/>
<gene>
    <name evidence="1" type="ORF">ABT56_18105</name>
</gene>
<reference evidence="1 2" key="1">
    <citation type="submission" date="2015-05" db="EMBL/GenBank/DDBJ databases">
        <title>Photobacterium galathea sp. nov.</title>
        <authorList>
            <person name="Machado H."/>
            <person name="Gram L."/>
        </authorList>
    </citation>
    <scope>NUCLEOTIDE SEQUENCE [LARGE SCALE GENOMIC DNA]</scope>
    <source>
        <strain evidence="1 2">CGMCC 1.12159</strain>
    </source>
</reference>
<name>A0A0J1GVL4_9GAMM</name>
<dbReference type="EMBL" id="LDOT01000027">
    <property type="protein sequence ID" value="KLV03725.1"/>
    <property type="molecule type" value="Genomic_DNA"/>
</dbReference>